<dbReference type="InterPro" id="IPR002155">
    <property type="entry name" value="Thiolase"/>
</dbReference>
<dbReference type="SUPFAM" id="SSF53901">
    <property type="entry name" value="Thiolase-like"/>
    <property type="match status" value="2"/>
</dbReference>
<dbReference type="GO" id="GO:0008299">
    <property type="term" value="P:isoprenoid biosynthetic process"/>
    <property type="evidence" value="ECO:0007669"/>
    <property type="project" value="UniProtKB-KW"/>
</dbReference>
<dbReference type="EMBL" id="NEXC01000026">
    <property type="protein sequence ID" value="PSN83369.1"/>
    <property type="molecule type" value="Genomic_DNA"/>
</dbReference>
<protein>
    <submittedName>
        <fullName evidence="3">Acetyl-CoA acetyltransferase</fullName>
    </submittedName>
</protein>
<feature type="domain" description="Thiolase C-terminal" evidence="2">
    <location>
        <begin position="244"/>
        <end position="380"/>
    </location>
</feature>
<dbReference type="InterPro" id="IPR055140">
    <property type="entry name" value="Thiolase_C_2"/>
</dbReference>
<keyword evidence="1" id="KW-0414">Isoprene biosynthesis</keyword>
<dbReference type="Pfam" id="PF22691">
    <property type="entry name" value="Thiolase_C_1"/>
    <property type="match status" value="1"/>
</dbReference>
<evidence type="ECO:0000313" key="3">
    <source>
        <dbReference type="EMBL" id="PSN83369.1"/>
    </source>
</evidence>
<dbReference type="GO" id="GO:0016747">
    <property type="term" value="F:acyltransferase activity, transferring groups other than amino-acyl groups"/>
    <property type="evidence" value="ECO:0007669"/>
    <property type="project" value="InterPro"/>
</dbReference>
<dbReference type="CDD" id="cd00829">
    <property type="entry name" value="SCP-x_thiolase"/>
    <property type="match status" value="1"/>
</dbReference>
<dbReference type="PANTHER" id="PTHR42870">
    <property type="entry name" value="ACETYL-COA C-ACETYLTRANSFERASE"/>
    <property type="match status" value="1"/>
</dbReference>
<accession>A0A2R6AAJ5</accession>
<reference evidence="3 4" key="1">
    <citation type="submission" date="2017-04" db="EMBL/GenBank/DDBJ databases">
        <title>Novel microbial lineages endemic to geothermal iron-oxide mats fill important gaps in the evolutionary history of Archaea.</title>
        <authorList>
            <person name="Jay Z.J."/>
            <person name="Beam J.P."/>
            <person name="Dlakic M."/>
            <person name="Rusch D.B."/>
            <person name="Kozubal M.A."/>
            <person name="Inskeep W.P."/>
        </authorList>
    </citation>
    <scope>NUCLEOTIDE SEQUENCE [LARGE SCALE GENOMIC DNA]</scope>
    <source>
        <strain evidence="3">OSP_D</strain>
    </source>
</reference>
<evidence type="ECO:0000259" key="2">
    <source>
        <dbReference type="Pfam" id="PF22691"/>
    </source>
</evidence>
<dbReference type="AlphaFoldDB" id="A0A2R6AAJ5"/>
<comment type="caution">
    <text evidence="3">The sequence shown here is derived from an EMBL/GenBank/DDBJ whole genome shotgun (WGS) entry which is preliminary data.</text>
</comment>
<name>A0A2R6AAJ5_9ARCH</name>
<proteinExistence type="predicted"/>
<organism evidence="3 4">
    <name type="scientific">Candidatus Marsarchaeota G1 archaeon OSP_D</name>
    <dbReference type="NCBI Taxonomy" id="1978155"/>
    <lineage>
        <taxon>Archaea</taxon>
        <taxon>Candidatus Marsarchaeota</taxon>
        <taxon>Candidatus Marsarchaeota group 1</taxon>
    </lineage>
</organism>
<keyword evidence="3" id="KW-0808">Transferase</keyword>
<dbReference type="PIRSF" id="PIRSF000429">
    <property type="entry name" value="Ac-CoA_Ac_transf"/>
    <property type="match status" value="1"/>
</dbReference>
<sequence>MISGFSGKVFKSYDGEAFEMLCEVVNEALECAHLEKSEIDGLVTTFLPGVVDGKIHKHFYTTQLAQFLGLRPRFMELFDYGGASAPAMLQRANKAVLNGEATNVLCVVGGKASDLKSKGVTVDSIDRLSADVSLTPFDEFFRVYTDMNPISDYALVATRHSHLFGTTDSQRALLAVKQRQNAKANELALYKNELSVSDVLSSPVVCEPLHLLEIVYPVDGFHAFIVSQKRTADLRAVDILAYGEAHWPEMPCELPELVNTPAQESSKRARFDLSKIDAFELYDSFTITVMLQIEDIGLCNKGESGRFLERVDTTYKGELPINTGGGSLNTGQPAFMSGGVLIDEALRQLNYMAKAHQVSGVDKVFVNCIGGWNRAHSTTIVLGEAP</sequence>
<evidence type="ECO:0000313" key="4">
    <source>
        <dbReference type="Proteomes" id="UP000240880"/>
    </source>
</evidence>
<dbReference type="Gene3D" id="3.40.47.10">
    <property type="match status" value="1"/>
</dbReference>
<evidence type="ECO:0000256" key="1">
    <source>
        <dbReference type="ARBA" id="ARBA00023229"/>
    </source>
</evidence>
<dbReference type="Proteomes" id="UP000240880">
    <property type="component" value="Unassembled WGS sequence"/>
</dbReference>
<dbReference type="InterPro" id="IPR016039">
    <property type="entry name" value="Thiolase-like"/>
</dbReference>
<dbReference type="PANTHER" id="PTHR42870:SF2">
    <property type="entry name" value="LIPID-TRANSFER PROTEIN, PUTATIVE-RELATED"/>
    <property type="match status" value="1"/>
</dbReference>
<gene>
    <name evidence="3" type="ORF">B9Q01_04980</name>
</gene>